<evidence type="ECO:0000256" key="1">
    <source>
        <dbReference type="ARBA" id="ARBA00004193"/>
    </source>
</evidence>
<evidence type="ECO:0000256" key="3">
    <source>
        <dbReference type="ARBA" id="ARBA00022475"/>
    </source>
</evidence>
<keyword evidence="5" id="KW-0472">Membrane</keyword>
<dbReference type="GO" id="GO:0005886">
    <property type="term" value="C:plasma membrane"/>
    <property type="evidence" value="ECO:0007669"/>
    <property type="project" value="UniProtKB-SubCell"/>
</dbReference>
<evidence type="ECO:0000256" key="7">
    <source>
        <dbReference type="SAM" id="SignalP"/>
    </source>
</evidence>
<evidence type="ECO:0000259" key="8">
    <source>
        <dbReference type="Pfam" id="PF02608"/>
    </source>
</evidence>
<dbReference type="CDD" id="cd19964">
    <property type="entry name" value="PBP1_BMP-like"/>
    <property type="match status" value="1"/>
</dbReference>
<sequence length="368" mass="39852">MKKMYGRIAAVITAAALVFSMAGCGQKKAAEDDKLKVALLITSNLGDKGFYDSANDGMKLIASELGAEVKTIEMGQDPSKYEPYFRDVAEQDWDYIIVGSSPAVEVAETLIPQYPDKKFIMFDTEVDWSKGDFKNLYCVQYKQNEGSFLAGAVAAIMTTEGKNANPEKIIGCIGGGDLPIINDFMLGYIRGAQYVEPDIKVAVSYAGTFVDSTKGKELALSQMNQQKVDICYQIASQTGIGVLDAAKELGLYAIGVDGDQAAAFKDSDPAMAEVIVTSMMKRVDQSLLRAVKMAEEGTLTWGQTEVVGLKELGVGIVYGENFERELSAENQQLVKDLEQKIINGEIVVDSAIGMDTADFAVIRNEVAP</sequence>
<comment type="similarity">
    <text evidence="2">Belongs to the BMP lipoprotein family.</text>
</comment>
<evidence type="ECO:0000256" key="5">
    <source>
        <dbReference type="ARBA" id="ARBA00023136"/>
    </source>
</evidence>
<keyword evidence="4 7" id="KW-0732">Signal</keyword>
<reference evidence="9 10" key="1">
    <citation type="submission" date="2011-08" db="EMBL/GenBank/DDBJ databases">
        <title>The Genome Sequence of Clostridium hathewayi WAL-18680.</title>
        <authorList>
            <consortium name="The Broad Institute Genome Sequencing Platform"/>
            <person name="Earl A."/>
            <person name="Ward D."/>
            <person name="Feldgarden M."/>
            <person name="Gevers D."/>
            <person name="Finegold S.M."/>
            <person name="Summanen P.H."/>
            <person name="Molitoris D.R."/>
            <person name="Song M."/>
            <person name="Daigneault M."/>
            <person name="Allen-Vercoe E."/>
            <person name="Young S.K."/>
            <person name="Zeng Q."/>
            <person name="Gargeya S."/>
            <person name="Fitzgerald M."/>
            <person name="Haas B."/>
            <person name="Abouelleil A."/>
            <person name="Alvarado L."/>
            <person name="Arachchi H.M."/>
            <person name="Berlin A."/>
            <person name="Brown A."/>
            <person name="Chapman S.B."/>
            <person name="Chen Z."/>
            <person name="Dunbar C."/>
            <person name="Freedman E."/>
            <person name="Gearin G."/>
            <person name="Gellesch M."/>
            <person name="Goldberg J."/>
            <person name="Griggs A."/>
            <person name="Gujja S."/>
            <person name="Heiman D."/>
            <person name="Howarth C."/>
            <person name="Larson L."/>
            <person name="Lui A."/>
            <person name="MacDonald P.J.P."/>
            <person name="Montmayeur A."/>
            <person name="Murphy C."/>
            <person name="Neiman D."/>
            <person name="Pearson M."/>
            <person name="Priest M."/>
            <person name="Roberts A."/>
            <person name="Saif S."/>
            <person name="Shea T."/>
            <person name="Shenoy N."/>
            <person name="Sisk P."/>
            <person name="Stolte C."/>
            <person name="Sykes S."/>
            <person name="Wortman J."/>
            <person name="Nusbaum C."/>
            <person name="Birren B."/>
        </authorList>
    </citation>
    <scope>NUCLEOTIDE SEQUENCE [LARGE SCALE GENOMIC DNA]</scope>
    <source>
        <strain evidence="9 10">WAL-18680</strain>
    </source>
</reference>
<feature type="signal peptide" evidence="7">
    <location>
        <begin position="1"/>
        <end position="29"/>
    </location>
</feature>
<keyword evidence="3" id="KW-1003">Cell membrane</keyword>
<feature type="domain" description="ABC transporter substrate-binding protein PnrA-like" evidence="8">
    <location>
        <begin position="35"/>
        <end position="349"/>
    </location>
</feature>
<proteinExistence type="inferred from homology"/>
<dbReference type="InterPro" id="IPR028082">
    <property type="entry name" value="Peripla_BP_I"/>
</dbReference>
<evidence type="ECO:0000313" key="10">
    <source>
        <dbReference type="Proteomes" id="UP000005384"/>
    </source>
</evidence>
<accession>G5III5</accession>
<protein>
    <recommendedName>
        <fullName evidence="8">ABC transporter substrate-binding protein PnrA-like domain-containing protein</fullName>
    </recommendedName>
</protein>
<feature type="chain" id="PRO_5003478789" description="ABC transporter substrate-binding protein PnrA-like domain-containing protein" evidence="7">
    <location>
        <begin position="30"/>
        <end position="368"/>
    </location>
</feature>
<dbReference type="PANTHER" id="PTHR34296:SF2">
    <property type="entry name" value="ABC TRANSPORTER GUANOSINE-BINDING PROTEIN NUPN"/>
    <property type="match status" value="1"/>
</dbReference>
<dbReference type="EMBL" id="ADLN01000092">
    <property type="protein sequence ID" value="EHI58620.1"/>
    <property type="molecule type" value="Genomic_DNA"/>
</dbReference>
<evidence type="ECO:0000256" key="2">
    <source>
        <dbReference type="ARBA" id="ARBA00008610"/>
    </source>
</evidence>
<dbReference type="PANTHER" id="PTHR34296">
    <property type="entry name" value="TRANSCRIPTIONAL ACTIVATOR PROTEIN MED"/>
    <property type="match status" value="1"/>
</dbReference>
<dbReference type="Gene3D" id="3.40.50.2300">
    <property type="match status" value="2"/>
</dbReference>
<dbReference type="Proteomes" id="UP000005384">
    <property type="component" value="Unassembled WGS sequence"/>
</dbReference>
<evidence type="ECO:0000256" key="4">
    <source>
        <dbReference type="ARBA" id="ARBA00022729"/>
    </source>
</evidence>
<keyword evidence="10" id="KW-1185">Reference proteome</keyword>
<dbReference type="PROSITE" id="PS51257">
    <property type="entry name" value="PROKAR_LIPOPROTEIN"/>
    <property type="match status" value="1"/>
</dbReference>
<evidence type="ECO:0000256" key="6">
    <source>
        <dbReference type="ARBA" id="ARBA00023288"/>
    </source>
</evidence>
<organism evidence="9 10">
    <name type="scientific">Hungatella hathewayi WAL-18680</name>
    <dbReference type="NCBI Taxonomy" id="742737"/>
    <lineage>
        <taxon>Bacteria</taxon>
        <taxon>Bacillati</taxon>
        <taxon>Bacillota</taxon>
        <taxon>Clostridia</taxon>
        <taxon>Lachnospirales</taxon>
        <taxon>Lachnospiraceae</taxon>
        <taxon>Hungatella</taxon>
    </lineage>
</organism>
<dbReference type="Pfam" id="PF02608">
    <property type="entry name" value="Bmp"/>
    <property type="match status" value="1"/>
</dbReference>
<dbReference type="InterPro" id="IPR003760">
    <property type="entry name" value="PnrA-like"/>
</dbReference>
<dbReference type="InterPro" id="IPR050957">
    <property type="entry name" value="BMP_lipoprotein"/>
</dbReference>
<dbReference type="AlphaFoldDB" id="G5III5"/>
<name>G5III5_9FIRM</name>
<dbReference type="HOGENOM" id="CLU_038813_0_1_9"/>
<comment type="subcellular location">
    <subcellularLocation>
        <location evidence="1">Cell membrane</location>
        <topology evidence="1">Lipid-anchor</topology>
    </subcellularLocation>
</comment>
<keyword evidence="6" id="KW-0449">Lipoprotein</keyword>
<evidence type="ECO:0000313" key="9">
    <source>
        <dbReference type="EMBL" id="EHI58620.1"/>
    </source>
</evidence>
<dbReference type="SUPFAM" id="SSF53822">
    <property type="entry name" value="Periplasmic binding protein-like I"/>
    <property type="match status" value="1"/>
</dbReference>
<dbReference type="RefSeq" id="WP_006781292.1">
    <property type="nucleotide sequence ID" value="NZ_CP040506.1"/>
</dbReference>
<dbReference type="PATRIC" id="fig|742737.3.peg.3292"/>
<comment type="caution">
    <text evidence="9">The sequence shown here is derived from an EMBL/GenBank/DDBJ whole genome shotgun (WGS) entry which is preliminary data.</text>
</comment>
<gene>
    <name evidence="9" type="ORF">HMPREF9473_03313</name>
</gene>